<dbReference type="AlphaFoldDB" id="A0A8I2C0E4"/>
<protein>
    <submittedName>
        <fullName evidence="2">Uncharacterized protein</fullName>
    </submittedName>
</protein>
<evidence type="ECO:0000313" key="3">
    <source>
        <dbReference type="Proteomes" id="UP000673383"/>
    </source>
</evidence>
<accession>A0A8I2C0E4</accession>
<dbReference type="Proteomes" id="UP000673383">
    <property type="component" value="Unassembled WGS sequence"/>
</dbReference>
<feature type="region of interest" description="Disordered" evidence="1">
    <location>
        <begin position="214"/>
        <end position="239"/>
    </location>
</feature>
<dbReference type="EMBL" id="JAFICZ010000001">
    <property type="protein sequence ID" value="MBP1293705.1"/>
    <property type="molecule type" value="Genomic_DNA"/>
</dbReference>
<evidence type="ECO:0000256" key="1">
    <source>
        <dbReference type="SAM" id="MobiDB-lite"/>
    </source>
</evidence>
<feature type="compositionally biased region" description="Low complexity" evidence="1">
    <location>
        <begin position="221"/>
        <end position="239"/>
    </location>
</feature>
<name>A0A8I2C0E4_BRAEL</name>
<comment type="caution">
    <text evidence="2">The sequence shown here is derived from an EMBL/GenBank/DDBJ whole genome shotgun (WGS) entry which is preliminary data.</text>
</comment>
<dbReference type="RefSeq" id="WP_028342841.1">
    <property type="nucleotide sequence ID" value="NZ_CP126003.1"/>
</dbReference>
<reference evidence="2" key="1">
    <citation type="submission" date="2021-02" db="EMBL/GenBank/DDBJ databases">
        <title>Genomic Encyclopedia of Type Strains, Phase IV (KMG-V): Genome sequencing to study the core and pangenomes of soil and plant-associated prokaryotes.</title>
        <authorList>
            <person name="Whitman W."/>
        </authorList>
    </citation>
    <scope>NUCLEOTIDE SEQUENCE</scope>
    <source>
        <strain evidence="2">USDA 406</strain>
    </source>
</reference>
<sequence length="239" mass="26562">MQELISAANVVGLFDNKVFGRRAPDEWTVLIVLAVDRISDENAVTVEYLDSSNGETTTFACHSELPIFDVGDFINMRGDEISFIHKEALRPVFFRIGVTVTMPAAPAEEVAPPPQGALQLRQPRLIPAGGKRLVEDSRAPMTEAEMIHFNSNEVDLGKLFGKSEPIFRAYTREHTRKPWDVARRLNAEGHRTANDAPLTPRLARFLLALMFNDRGSSRSNRPQPSRALRRSSSAPALGN</sequence>
<proteinExistence type="predicted"/>
<organism evidence="2 3">
    <name type="scientific">Bradyrhizobium elkanii</name>
    <dbReference type="NCBI Taxonomy" id="29448"/>
    <lineage>
        <taxon>Bacteria</taxon>
        <taxon>Pseudomonadati</taxon>
        <taxon>Pseudomonadota</taxon>
        <taxon>Alphaproteobacteria</taxon>
        <taxon>Hyphomicrobiales</taxon>
        <taxon>Nitrobacteraceae</taxon>
        <taxon>Bradyrhizobium</taxon>
    </lineage>
</organism>
<gene>
    <name evidence="2" type="ORF">JOH49_003458</name>
</gene>
<evidence type="ECO:0000313" key="2">
    <source>
        <dbReference type="EMBL" id="MBP1293705.1"/>
    </source>
</evidence>